<dbReference type="InterPro" id="IPR003594">
    <property type="entry name" value="HATPase_dom"/>
</dbReference>
<evidence type="ECO:0000256" key="13">
    <source>
        <dbReference type="PROSITE-ProRule" id="PRU00169"/>
    </source>
</evidence>
<dbReference type="PRINTS" id="PR00344">
    <property type="entry name" value="BCTRLSENSOR"/>
</dbReference>
<dbReference type="InterPro" id="IPR011006">
    <property type="entry name" value="CheY-like_superfamily"/>
</dbReference>
<keyword evidence="7" id="KW-0547">Nucleotide-binding</keyword>
<dbReference type="SMART" id="SM00304">
    <property type="entry name" value="HAMP"/>
    <property type="match status" value="1"/>
</dbReference>
<dbReference type="Pfam" id="PF00512">
    <property type="entry name" value="HisKA"/>
    <property type="match status" value="1"/>
</dbReference>
<dbReference type="Gene3D" id="1.10.287.130">
    <property type="match status" value="1"/>
</dbReference>
<dbReference type="PROSITE" id="PS50885">
    <property type="entry name" value="HAMP"/>
    <property type="match status" value="1"/>
</dbReference>
<dbReference type="CDD" id="cd00082">
    <property type="entry name" value="HisKA"/>
    <property type="match status" value="1"/>
</dbReference>
<keyword evidence="8" id="KW-0418">Kinase</keyword>
<dbReference type="Gene3D" id="3.40.50.2300">
    <property type="match status" value="1"/>
</dbReference>
<dbReference type="InterPro" id="IPR036890">
    <property type="entry name" value="HATPase_C_sf"/>
</dbReference>
<name>A0A7W2PTI7_9PSED</name>
<dbReference type="FunFam" id="3.30.565.10:FF:000010">
    <property type="entry name" value="Sensor histidine kinase RcsC"/>
    <property type="match status" value="1"/>
</dbReference>
<dbReference type="PROSITE" id="PS50110">
    <property type="entry name" value="RESPONSE_REGULATORY"/>
    <property type="match status" value="1"/>
</dbReference>
<comment type="subcellular location">
    <subcellularLocation>
        <location evidence="2">Cell inner membrane</location>
        <topology evidence="2">Multi-pass membrane protein</topology>
    </subcellularLocation>
</comment>
<dbReference type="Gene3D" id="3.30.565.10">
    <property type="entry name" value="Histidine kinase-like ATPase, C-terminal domain"/>
    <property type="match status" value="1"/>
</dbReference>
<feature type="coiled-coil region" evidence="14">
    <location>
        <begin position="227"/>
        <end position="265"/>
    </location>
</feature>
<keyword evidence="15" id="KW-0472">Membrane</keyword>
<evidence type="ECO:0000256" key="2">
    <source>
        <dbReference type="ARBA" id="ARBA00004429"/>
    </source>
</evidence>
<dbReference type="Pfam" id="PF00672">
    <property type="entry name" value="HAMP"/>
    <property type="match status" value="1"/>
</dbReference>
<dbReference type="Pfam" id="PF00072">
    <property type="entry name" value="Response_reg"/>
    <property type="match status" value="1"/>
</dbReference>
<dbReference type="EMBL" id="JACGCU010000021">
    <property type="protein sequence ID" value="MBA6060288.1"/>
    <property type="molecule type" value="Genomic_DNA"/>
</dbReference>
<sequence>MSSKRLSWDIHTRTQIISLGPALLLTLLLISFFTFVRIQDLRQELNHTGQLIANQLAPASEYGVISGNNEVLEGLMRATLSIPHVRFLEVQDSRNHILVYVEQSDESANRAQQVEVFQAPIRLQQIRLDNDFLQQGKANTPAIGDDYLGRVIVGMSDDAFSQRQQEIVIKAGILALFALLFTFLLARRLALSLAKPISDMGHAVKAIQQGKYNTPLPVVDDSELGHLARHINNLASALEQASAEQQQTIAELIQAREEAEQANRAKSDFLAMMSHELRTPMNGVMGMLQLLETTPLSNEQADYTAVASESTGHLLKVINDILDFSRIERAALQLEHIDFNLGELITSSVQSFQHSAQQRGLGLHLQLPADIGQLQVNGDPTRIRQILLNLVGNALKFTERGQVQVEARWQVVDRQLIWLTCSVRDTGIGIDSDRLEMMFVAFQQADSSISRRYGGTGLGLSIARTLAERMGGKLRGESHVGQGSTFTLEMPLALASQAPAPLPHPLDPPAAAAEQKKVLLVEDNPVNQSVIEAMLRSLGLTVCTAADGLEAVDLVGRQRFAAVLMDCRLPHMDGYEATRRIRQLDNGTGLPIIALTANALDGDRERCMAAGMDDYLSKPLRRSELQRVLQRWLPGQTTATGDKC</sequence>
<dbReference type="PROSITE" id="PS50109">
    <property type="entry name" value="HIS_KIN"/>
    <property type="match status" value="1"/>
</dbReference>
<dbReference type="InterPro" id="IPR003661">
    <property type="entry name" value="HisK_dim/P_dom"/>
</dbReference>
<keyword evidence="15" id="KW-1133">Transmembrane helix</keyword>
<keyword evidence="4" id="KW-0997">Cell inner membrane</keyword>
<dbReference type="SUPFAM" id="SSF158472">
    <property type="entry name" value="HAMP domain-like"/>
    <property type="match status" value="1"/>
</dbReference>
<dbReference type="RefSeq" id="WP_125854604.1">
    <property type="nucleotide sequence ID" value="NZ_JACGCU010000021.1"/>
</dbReference>
<evidence type="ECO:0000256" key="5">
    <source>
        <dbReference type="ARBA" id="ARBA00022553"/>
    </source>
</evidence>
<dbReference type="InterPro" id="IPR004358">
    <property type="entry name" value="Sig_transdc_His_kin-like_C"/>
</dbReference>
<accession>A0A7W2PTI7</accession>
<dbReference type="InterPro" id="IPR001789">
    <property type="entry name" value="Sig_transdc_resp-reg_receiver"/>
</dbReference>
<keyword evidence="6" id="KW-0808">Transferase</keyword>
<evidence type="ECO:0000256" key="15">
    <source>
        <dbReference type="SAM" id="Phobius"/>
    </source>
</evidence>
<keyword evidence="9" id="KW-0067">ATP-binding</keyword>
<evidence type="ECO:0000259" key="16">
    <source>
        <dbReference type="PROSITE" id="PS50109"/>
    </source>
</evidence>
<dbReference type="CDD" id="cd16922">
    <property type="entry name" value="HATPase_EvgS-ArcB-TorS-like"/>
    <property type="match status" value="1"/>
</dbReference>
<evidence type="ECO:0000256" key="3">
    <source>
        <dbReference type="ARBA" id="ARBA00012438"/>
    </source>
</evidence>
<dbReference type="InterPro" id="IPR003660">
    <property type="entry name" value="HAMP_dom"/>
</dbReference>
<evidence type="ECO:0000256" key="6">
    <source>
        <dbReference type="ARBA" id="ARBA00022679"/>
    </source>
</evidence>
<dbReference type="GO" id="GO:0005886">
    <property type="term" value="C:plasma membrane"/>
    <property type="evidence" value="ECO:0007669"/>
    <property type="project" value="UniProtKB-SubCell"/>
</dbReference>
<evidence type="ECO:0000256" key="12">
    <source>
        <dbReference type="ARBA" id="ARBA00068150"/>
    </source>
</evidence>
<evidence type="ECO:0000259" key="17">
    <source>
        <dbReference type="PROSITE" id="PS50110"/>
    </source>
</evidence>
<evidence type="ECO:0000256" key="10">
    <source>
        <dbReference type="ARBA" id="ARBA00023012"/>
    </source>
</evidence>
<evidence type="ECO:0000256" key="11">
    <source>
        <dbReference type="ARBA" id="ARBA00064003"/>
    </source>
</evidence>
<evidence type="ECO:0000256" key="8">
    <source>
        <dbReference type="ARBA" id="ARBA00022777"/>
    </source>
</evidence>
<feature type="domain" description="Response regulatory" evidence="17">
    <location>
        <begin position="517"/>
        <end position="633"/>
    </location>
</feature>
<dbReference type="SUPFAM" id="SSF47384">
    <property type="entry name" value="Homodimeric domain of signal transducing histidine kinase"/>
    <property type="match status" value="1"/>
</dbReference>
<evidence type="ECO:0000256" key="9">
    <source>
        <dbReference type="ARBA" id="ARBA00022840"/>
    </source>
</evidence>
<feature type="domain" description="HAMP" evidence="18">
    <location>
        <begin position="191"/>
        <end position="243"/>
    </location>
</feature>
<dbReference type="CDD" id="cd06225">
    <property type="entry name" value="HAMP"/>
    <property type="match status" value="1"/>
</dbReference>
<dbReference type="AlphaFoldDB" id="A0A7W2PTI7"/>
<evidence type="ECO:0000256" key="4">
    <source>
        <dbReference type="ARBA" id="ARBA00022519"/>
    </source>
</evidence>
<protein>
    <recommendedName>
        <fullName evidence="12">Sensory/regulatory protein RpfC</fullName>
        <ecNumber evidence="3">2.7.13.3</ecNumber>
    </recommendedName>
</protein>
<evidence type="ECO:0000313" key="19">
    <source>
        <dbReference type="EMBL" id="MBA6060288.1"/>
    </source>
</evidence>
<dbReference type="GO" id="GO:0000155">
    <property type="term" value="F:phosphorelay sensor kinase activity"/>
    <property type="evidence" value="ECO:0007669"/>
    <property type="project" value="InterPro"/>
</dbReference>
<dbReference type="SUPFAM" id="SSF55874">
    <property type="entry name" value="ATPase domain of HSP90 chaperone/DNA topoisomerase II/histidine kinase"/>
    <property type="match status" value="1"/>
</dbReference>
<dbReference type="InterPro" id="IPR019247">
    <property type="entry name" value="Histidine_kinase_BarA_N"/>
</dbReference>
<keyword evidence="15" id="KW-0812">Transmembrane</keyword>
<dbReference type="SUPFAM" id="SSF52172">
    <property type="entry name" value="CheY-like"/>
    <property type="match status" value="1"/>
</dbReference>
<dbReference type="CDD" id="cd17546">
    <property type="entry name" value="REC_hyHK_CKI1_RcsC-like"/>
    <property type="match status" value="1"/>
</dbReference>
<proteinExistence type="predicted"/>
<evidence type="ECO:0000259" key="18">
    <source>
        <dbReference type="PROSITE" id="PS50885"/>
    </source>
</evidence>
<dbReference type="SMART" id="SM00448">
    <property type="entry name" value="REC"/>
    <property type="match status" value="1"/>
</dbReference>
<keyword evidence="5 13" id="KW-0597">Phosphoprotein</keyword>
<feature type="transmembrane region" description="Helical" evidence="15">
    <location>
        <begin position="16"/>
        <end position="36"/>
    </location>
</feature>
<dbReference type="InterPro" id="IPR036097">
    <property type="entry name" value="HisK_dim/P_sf"/>
</dbReference>
<comment type="caution">
    <text evidence="19">The sequence shown here is derived from an EMBL/GenBank/DDBJ whole genome shotgun (WGS) entry which is preliminary data.</text>
</comment>
<keyword evidence="4" id="KW-1003">Cell membrane</keyword>
<dbReference type="FunFam" id="1.10.287.130:FF:000002">
    <property type="entry name" value="Two-component osmosensing histidine kinase"/>
    <property type="match status" value="1"/>
</dbReference>
<dbReference type="PANTHER" id="PTHR45339:SF1">
    <property type="entry name" value="HYBRID SIGNAL TRANSDUCTION HISTIDINE KINASE J"/>
    <property type="match status" value="1"/>
</dbReference>
<dbReference type="GO" id="GO:0005524">
    <property type="term" value="F:ATP binding"/>
    <property type="evidence" value="ECO:0007669"/>
    <property type="project" value="UniProtKB-KW"/>
</dbReference>
<dbReference type="Pfam" id="PF02518">
    <property type="entry name" value="HATPase_c"/>
    <property type="match status" value="1"/>
</dbReference>
<evidence type="ECO:0000256" key="1">
    <source>
        <dbReference type="ARBA" id="ARBA00000085"/>
    </source>
</evidence>
<comment type="subunit">
    <text evidence="11">At low DSF concentrations, interacts with RpfF.</text>
</comment>
<evidence type="ECO:0000256" key="7">
    <source>
        <dbReference type="ARBA" id="ARBA00022741"/>
    </source>
</evidence>
<evidence type="ECO:0000313" key="20">
    <source>
        <dbReference type="Proteomes" id="UP000556620"/>
    </source>
</evidence>
<feature type="modified residue" description="4-aspartylphosphate" evidence="13">
    <location>
        <position position="566"/>
    </location>
</feature>
<dbReference type="EC" id="2.7.13.3" evidence="3"/>
<organism evidence="19 20">
    <name type="scientific">Pseudomonas juntendi</name>
    <dbReference type="NCBI Taxonomy" id="2666183"/>
    <lineage>
        <taxon>Bacteria</taxon>
        <taxon>Pseudomonadati</taxon>
        <taxon>Pseudomonadota</taxon>
        <taxon>Gammaproteobacteria</taxon>
        <taxon>Pseudomonadales</taxon>
        <taxon>Pseudomonadaceae</taxon>
        <taxon>Pseudomonas</taxon>
    </lineage>
</organism>
<comment type="catalytic activity">
    <reaction evidence="1">
        <text>ATP + protein L-histidine = ADP + protein N-phospho-L-histidine.</text>
        <dbReference type="EC" id="2.7.13.3"/>
    </reaction>
</comment>
<dbReference type="SMART" id="SM00388">
    <property type="entry name" value="HisKA"/>
    <property type="match status" value="1"/>
</dbReference>
<dbReference type="SMART" id="SM00387">
    <property type="entry name" value="HATPase_c"/>
    <property type="match status" value="1"/>
</dbReference>
<feature type="domain" description="Histidine kinase" evidence="16">
    <location>
        <begin position="272"/>
        <end position="494"/>
    </location>
</feature>
<reference evidence="19 20" key="1">
    <citation type="submission" date="2020-07" db="EMBL/GenBank/DDBJ databases">
        <title>Diversity of carbapenemase encoding genes among Pseudomonas putida group clinical isolates in a tertiary Brazilian hospital.</title>
        <authorList>
            <person name="Alberto-Lei F."/>
            <person name="Nodari C.S."/>
            <person name="Streling A.P."/>
            <person name="Paulino J.T."/>
            <person name="Bessa-Neto F.O."/>
            <person name="Cayo R."/>
            <person name="Gales A.C."/>
        </authorList>
    </citation>
    <scope>NUCLEOTIDE SEQUENCE [LARGE SCALE GENOMIC DNA]</scope>
    <source>
        <strain evidence="19 20">14535</strain>
    </source>
</reference>
<dbReference type="Proteomes" id="UP000556620">
    <property type="component" value="Unassembled WGS sequence"/>
</dbReference>
<dbReference type="Pfam" id="PF09984">
    <property type="entry name" value="sCache_4"/>
    <property type="match status" value="1"/>
</dbReference>
<dbReference type="Gene3D" id="6.10.340.10">
    <property type="match status" value="1"/>
</dbReference>
<dbReference type="PANTHER" id="PTHR45339">
    <property type="entry name" value="HYBRID SIGNAL TRANSDUCTION HISTIDINE KINASE J"/>
    <property type="match status" value="1"/>
</dbReference>
<keyword evidence="10" id="KW-0902">Two-component regulatory system</keyword>
<dbReference type="InterPro" id="IPR005467">
    <property type="entry name" value="His_kinase_dom"/>
</dbReference>
<keyword evidence="14" id="KW-0175">Coiled coil</keyword>
<feature type="transmembrane region" description="Helical" evidence="15">
    <location>
        <begin position="167"/>
        <end position="186"/>
    </location>
</feature>
<evidence type="ECO:0000256" key="14">
    <source>
        <dbReference type="SAM" id="Coils"/>
    </source>
</evidence>
<gene>
    <name evidence="19" type="ORF">H4C44_14010</name>
</gene>